<dbReference type="OrthoDB" id="9813321at2"/>
<dbReference type="RefSeq" id="WP_134243933.1">
    <property type="nucleotide sequence ID" value="NZ_SNTY01000016.1"/>
</dbReference>
<dbReference type="EMBL" id="SNTY01000016">
    <property type="protein sequence ID" value="TEU28553.1"/>
    <property type="molecule type" value="Genomic_DNA"/>
</dbReference>
<feature type="domain" description="Putative regulatory protein FmdB zinc ribbon" evidence="1">
    <location>
        <begin position="1"/>
        <end position="43"/>
    </location>
</feature>
<dbReference type="NCBIfam" id="TIGR02605">
    <property type="entry name" value="CxxC_CxxC_SSSS"/>
    <property type="match status" value="1"/>
</dbReference>
<accession>A0A4Y7XD45</accession>
<gene>
    <name evidence="2" type="ORF">E2B99_05385</name>
</gene>
<proteinExistence type="predicted"/>
<evidence type="ECO:0000313" key="2">
    <source>
        <dbReference type="EMBL" id="TEU28553.1"/>
    </source>
</evidence>
<sequence>MPLYDIRCQHCDGIFEQQLAISALSTEISCRYCQQQTLAKPLLTGRVQFKTNYKWQPQSKAEQLAGKDISGPGTEKNAARNSVLHNCKGMNCSVCGI</sequence>
<comment type="caution">
    <text evidence="2">The sequence shown here is derived from an EMBL/GenBank/DDBJ whole genome shotgun (WGS) entry which is preliminary data.</text>
</comment>
<evidence type="ECO:0000313" key="3">
    <source>
        <dbReference type="Proteomes" id="UP000297834"/>
    </source>
</evidence>
<dbReference type="InterPro" id="IPR013429">
    <property type="entry name" value="Regulatory_FmdB_Zinc_ribbon"/>
</dbReference>
<organism evidence="2 3">
    <name type="scientific">Alkanindiges illinoisensis</name>
    <dbReference type="NCBI Taxonomy" id="197183"/>
    <lineage>
        <taxon>Bacteria</taxon>
        <taxon>Pseudomonadati</taxon>
        <taxon>Pseudomonadota</taxon>
        <taxon>Gammaproteobacteria</taxon>
        <taxon>Moraxellales</taxon>
        <taxon>Moraxellaceae</taxon>
        <taxon>Alkanindiges</taxon>
    </lineage>
</organism>
<keyword evidence="3" id="KW-1185">Reference proteome</keyword>
<protein>
    <submittedName>
        <fullName evidence="2">Zinc ribbon domain-containing protein</fullName>
    </submittedName>
</protein>
<dbReference type="AlphaFoldDB" id="A0A4Y7XD45"/>
<dbReference type="SMART" id="SM00834">
    <property type="entry name" value="CxxC_CXXC_SSSS"/>
    <property type="match status" value="1"/>
</dbReference>
<evidence type="ECO:0000259" key="1">
    <source>
        <dbReference type="SMART" id="SM00834"/>
    </source>
</evidence>
<name>A0A4Y7XD45_9GAMM</name>
<reference evidence="2 3" key="1">
    <citation type="submission" date="2019-03" db="EMBL/GenBank/DDBJ databases">
        <title>Alkanindiges illinoisensis: a potential pathogenic isolated from ascites of a gastric cancer patient with abdominal metastasis.</title>
        <authorList>
            <person name="Hu X."/>
            <person name="Yang B."/>
            <person name="Yan X."/>
            <person name="Lin L."/>
            <person name="Zhao H."/>
            <person name="Zhou F."/>
            <person name="Su B."/>
            <person name="Chen J."/>
            <person name="Rui Y."/>
            <person name="Wang Q."/>
            <person name="Zheng L."/>
        </authorList>
    </citation>
    <scope>NUCLEOTIDE SEQUENCE [LARGE SCALE GENOMIC DNA]</scope>
    <source>
        <strain evidence="2 3">NFYY 23406</strain>
    </source>
</reference>
<dbReference type="Proteomes" id="UP000297834">
    <property type="component" value="Unassembled WGS sequence"/>
</dbReference>